<dbReference type="InterPro" id="IPR008823">
    <property type="entry name" value="RuvB_wg_C"/>
</dbReference>
<keyword evidence="8" id="KW-0234">DNA repair</keyword>
<evidence type="ECO:0000256" key="4">
    <source>
        <dbReference type="ARBA" id="ARBA00022801"/>
    </source>
</evidence>
<dbReference type="GO" id="GO:0016787">
    <property type="term" value="F:hydrolase activity"/>
    <property type="evidence" value="ECO:0007669"/>
    <property type="project" value="UniProtKB-KW"/>
</dbReference>
<dbReference type="Gene3D" id="1.10.10.10">
    <property type="entry name" value="Winged helix-like DNA-binding domain superfamily/Winged helix DNA-binding domain"/>
    <property type="match status" value="1"/>
</dbReference>
<dbReference type="Pfam" id="PF05491">
    <property type="entry name" value="WHD_RuvB"/>
    <property type="match status" value="1"/>
</dbReference>
<dbReference type="InterPro" id="IPR036388">
    <property type="entry name" value="WH-like_DNA-bd_sf"/>
</dbReference>
<gene>
    <name evidence="10" type="primary">ruvB_4</name>
    <name evidence="10" type="ORF">STSP2_03252</name>
</gene>
<evidence type="ECO:0000313" key="11">
    <source>
        <dbReference type="Proteomes" id="UP000189674"/>
    </source>
</evidence>
<keyword evidence="7" id="KW-0233">DNA recombination</keyword>
<dbReference type="PANTHER" id="PTHR42848">
    <property type="match status" value="1"/>
</dbReference>
<dbReference type="AlphaFoldDB" id="A0A1U9NR03"/>
<dbReference type="GO" id="GO:0009378">
    <property type="term" value="F:four-way junction helicase activity"/>
    <property type="evidence" value="ECO:0007669"/>
    <property type="project" value="InterPro"/>
</dbReference>
<dbReference type="Pfam" id="PF17864">
    <property type="entry name" value="AAA_lid_4"/>
    <property type="match status" value="1"/>
</dbReference>
<dbReference type="SUPFAM" id="SSF52540">
    <property type="entry name" value="P-loop containing nucleoside triphosphate hydrolases"/>
    <property type="match status" value="1"/>
</dbReference>
<keyword evidence="6" id="KW-0238">DNA-binding</keyword>
<keyword evidence="3" id="KW-0227">DNA damage</keyword>
<dbReference type="GO" id="GO:0005524">
    <property type="term" value="F:ATP binding"/>
    <property type="evidence" value="ECO:0007669"/>
    <property type="project" value="UniProtKB-KW"/>
</dbReference>
<dbReference type="InterPro" id="IPR004605">
    <property type="entry name" value="DNA_helicase_Holl-junc_RuvB"/>
</dbReference>
<protein>
    <submittedName>
        <fullName evidence="10">Holliday junction ATP-dependent DNA helicase RuvB</fullName>
        <ecNumber evidence="10">3.6.4.12</ecNumber>
    </submittedName>
</protein>
<dbReference type="GO" id="GO:0006281">
    <property type="term" value="P:DNA repair"/>
    <property type="evidence" value="ECO:0007669"/>
    <property type="project" value="UniProtKB-KW"/>
</dbReference>
<dbReference type="EMBL" id="CP019791">
    <property type="protein sequence ID" value="AQT70050.1"/>
    <property type="molecule type" value="Genomic_DNA"/>
</dbReference>
<dbReference type="InterPro" id="IPR008824">
    <property type="entry name" value="RuvB-like_N"/>
</dbReference>
<keyword evidence="4 10" id="KW-0378">Hydrolase</keyword>
<dbReference type="InterPro" id="IPR036390">
    <property type="entry name" value="WH_DNA-bd_sf"/>
</dbReference>
<dbReference type="SUPFAM" id="SSF46785">
    <property type="entry name" value="Winged helix' DNA-binding domain"/>
    <property type="match status" value="1"/>
</dbReference>
<proteinExistence type="predicted"/>
<sequence>MAENQVGNDVNQIEIVSLSKIRGQKKVTDLLKVNLDAYFQSRQNGNPGSFGPVLLCGHSGTGKTLVAKALHAELANLDLIETNGEMLSSSGELTSILLSATENTTVFIDECQGMHPRSQHILLTALSERVIYVPRRANNKSKQAIPLENFTLIMATTHEYFLQAALRNRMRIYARFEYYSLEDLVEIIRQRALALNWNIESGQVLTEIAKRSKKTPRIALNRNLQQCWNVAAAKGKESIGMDDVLEAFRLIQIDQLGLDELERNYLRILHQNGPTALNVISSKLALPTQTVKSVLEPYLLQENLIGKNKCSHREITFLGQEHIQNCQM</sequence>
<name>A0A1U9NR03_9BACT</name>
<dbReference type="RefSeq" id="WP_169853281.1">
    <property type="nucleotide sequence ID" value="NZ_CP019791.1"/>
</dbReference>
<dbReference type="KEGG" id="alus:STSP2_03252"/>
<evidence type="ECO:0000259" key="9">
    <source>
        <dbReference type="SMART" id="SM00382"/>
    </source>
</evidence>
<evidence type="ECO:0000256" key="5">
    <source>
        <dbReference type="ARBA" id="ARBA00022840"/>
    </source>
</evidence>
<evidence type="ECO:0000256" key="2">
    <source>
        <dbReference type="ARBA" id="ARBA00022741"/>
    </source>
</evidence>
<evidence type="ECO:0000256" key="8">
    <source>
        <dbReference type="ARBA" id="ARBA00023204"/>
    </source>
</evidence>
<dbReference type="Gene3D" id="3.40.50.300">
    <property type="entry name" value="P-loop containing nucleotide triphosphate hydrolases"/>
    <property type="match status" value="1"/>
</dbReference>
<dbReference type="EC" id="3.6.4.12" evidence="10"/>
<dbReference type="InterPro" id="IPR003593">
    <property type="entry name" value="AAA+_ATPase"/>
</dbReference>
<dbReference type="InterPro" id="IPR041445">
    <property type="entry name" value="AAA_lid_4"/>
</dbReference>
<evidence type="ECO:0000256" key="3">
    <source>
        <dbReference type="ARBA" id="ARBA00022763"/>
    </source>
</evidence>
<evidence type="ECO:0000256" key="6">
    <source>
        <dbReference type="ARBA" id="ARBA00023125"/>
    </source>
</evidence>
<dbReference type="STRING" id="1936003.STSP2_03252"/>
<organism evidence="10 11">
    <name type="scientific">Anaerohalosphaera lusitana</name>
    <dbReference type="NCBI Taxonomy" id="1936003"/>
    <lineage>
        <taxon>Bacteria</taxon>
        <taxon>Pseudomonadati</taxon>
        <taxon>Planctomycetota</taxon>
        <taxon>Phycisphaerae</taxon>
        <taxon>Sedimentisphaerales</taxon>
        <taxon>Anaerohalosphaeraceae</taxon>
        <taxon>Anaerohalosphaera</taxon>
    </lineage>
</organism>
<dbReference type="GO" id="GO:0003677">
    <property type="term" value="F:DNA binding"/>
    <property type="evidence" value="ECO:0007669"/>
    <property type="project" value="UniProtKB-KW"/>
</dbReference>
<dbReference type="PANTHER" id="PTHR42848:SF1">
    <property type="entry name" value="HOLLIDAY JUNCTION BRANCH MIGRATION COMPLEX SUBUNIT RUVB"/>
    <property type="match status" value="1"/>
</dbReference>
<evidence type="ECO:0000313" key="10">
    <source>
        <dbReference type="EMBL" id="AQT70050.1"/>
    </source>
</evidence>
<keyword evidence="2" id="KW-0547">Nucleotide-binding</keyword>
<dbReference type="Proteomes" id="UP000189674">
    <property type="component" value="Chromosome"/>
</dbReference>
<keyword evidence="10" id="KW-0347">Helicase</keyword>
<feature type="domain" description="AAA+ ATPase" evidence="9">
    <location>
        <begin position="49"/>
        <end position="182"/>
    </location>
</feature>
<keyword evidence="1" id="KW-0963">Cytoplasm</keyword>
<dbReference type="Gene3D" id="1.10.8.60">
    <property type="match status" value="1"/>
</dbReference>
<dbReference type="Pfam" id="PF05496">
    <property type="entry name" value="RuvB_N"/>
    <property type="match status" value="1"/>
</dbReference>
<accession>A0A1U9NR03</accession>
<dbReference type="GO" id="GO:0006310">
    <property type="term" value="P:DNA recombination"/>
    <property type="evidence" value="ECO:0007669"/>
    <property type="project" value="UniProtKB-KW"/>
</dbReference>
<evidence type="ECO:0000256" key="1">
    <source>
        <dbReference type="ARBA" id="ARBA00022490"/>
    </source>
</evidence>
<reference evidence="11" key="1">
    <citation type="submission" date="2017-02" db="EMBL/GenBank/DDBJ databases">
        <title>Comparative genomics and description of representatives of a novel lineage of planctomycetes thriving in anoxic sediments.</title>
        <authorList>
            <person name="Spring S."/>
            <person name="Bunk B."/>
            <person name="Sproer C."/>
        </authorList>
    </citation>
    <scope>NUCLEOTIDE SEQUENCE [LARGE SCALE GENOMIC DNA]</scope>
    <source>
        <strain evidence="11">ST-NAGAB-D1</strain>
    </source>
</reference>
<keyword evidence="11" id="KW-1185">Reference proteome</keyword>
<keyword evidence="5" id="KW-0067">ATP-binding</keyword>
<dbReference type="CDD" id="cd00009">
    <property type="entry name" value="AAA"/>
    <property type="match status" value="1"/>
</dbReference>
<dbReference type="SMART" id="SM00382">
    <property type="entry name" value="AAA"/>
    <property type="match status" value="1"/>
</dbReference>
<dbReference type="InterPro" id="IPR027417">
    <property type="entry name" value="P-loop_NTPase"/>
</dbReference>
<evidence type="ECO:0000256" key="7">
    <source>
        <dbReference type="ARBA" id="ARBA00023172"/>
    </source>
</evidence>